<dbReference type="InterPro" id="IPR036928">
    <property type="entry name" value="AS_sf"/>
</dbReference>
<keyword evidence="4" id="KW-1185">Reference proteome</keyword>
<dbReference type="EMBL" id="RDBF01000001">
    <property type="protein sequence ID" value="RLV57359.1"/>
    <property type="molecule type" value="Genomic_DNA"/>
</dbReference>
<dbReference type="InterPro" id="IPR020556">
    <property type="entry name" value="Amidase_CS"/>
</dbReference>
<dbReference type="InterPro" id="IPR000120">
    <property type="entry name" value="Amidase"/>
</dbReference>
<gene>
    <name evidence="3" type="ORF">D9V41_01600</name>
</gene>
<evidence type="ECO:0000256" key="1">
    <source>
        <dbReference type="SAM" id="MobiDB-lite"/>
    </source>
</evidence>
<feature type="region of interest" description="Disordered" evidence="1">
    <location>
        <begin position="34"/>
        <end position="58"/>
    </location>
</feature>
<evidence type="ECO:0000259" key="2">
    <source>
        <dbReference type="Pfam" id="PF01425"/>
    </source>
</evidence>
<sequence>MRDLPWALEPLVRGDDAETRTRRRYARWAEAALAATEDTQDEASGPEPGASWGSQARGEVDWAVPPTESIARVDGRVLEEAAAAGWLVPDTIDERALDVPERAVAVKDVIDVAGVWTRNGTPRGLWRLPAMSADCWSALERAGFVSLGKVATHEMAWGVTTPGVPHPLEPSWSAGGSSGGSAALVASGVCGVALGTDTGGSVRIPAALCGVVGFRPSWGSSSLAGVTPLAPEQDTIGVLGRDVARTVAALERVLGRPLTSGSPDLPPSRRIGTLTSLGPVDPAVRVAYETAVATCADAGMDVVGVDPEPGRRAAGVSLLTMLISSSRQHADHVRADPGGFGSEARALLTLAERVDGDPVRFERERVRERSAALFARERIDAVITPTVPCPPPRRDGDVVSIAGREMPVSAALTRFCSWAAVVGMPAVTVPVPAAVPAGVQIIAPPGRDDICAELAAWLEGRLAGARRT</sequence>
<evidence type="ECO:0000313" key="3">
    <source>
        <dbReference type="EMBL" id="RLV57359.1"/>
    </source>
</evidence>
<dbReference type="AlphaFoldDB" id="A0A3L8PR55"/>
<dbReference type="GO" id="GO:0003824">
    <property type="term" value="F:catalytic activity"/>
    <property type="evidence" value="ECO:0007669"/>
    <property type="project" value="InterPro"/>
</dbReference>
<dbReference type="PANTHER" id="PTHR11895">
    <property type="entry name" value="TRANSAMIDASE"/>
    <property type="match status" value="1"/>
</dbReference>
<dbReference type="Proteomes" id="UP000282515">
    <property type="component" value="Unassembled WGS sequence"/>
</dbReference>
<dbReference type="InterPro" id="IPR023631">
    <property type="entry name" value="Amidase_dom"/>
</dbReference>
<organism evidence="3 4">
    <name type="scientific">Aeromicrobium phragmitis</name>
    <dbReference type="NCBI Taxonomy" id="2478914"/>
    <lineage>
        <taxon>Bacteria</taxon>
        <taxon>Bacillati</taxon>
        <taxon>Actinomycetota</taxon>
        <taxon>Actinomycetes</taxon>
        <taxon>Propionibacteriales</taxon>
        <taxon>Nocardioidaceae</taxon>
        <taxon>Aeromicrobium</taxon>
    </lineage>
</organism>
<evidence type="ECO:0000313" key="4">
    <source>
        <dbReference type="Proteomes" id="UP000282515"/>
    </source>
</evidence>
<reference evidence="3 4" key="1">
    <citation type="submission" date="2018-10" db="EMBL/GenBank/DDBJ databases">
        <title>Aeromicrobium sp. 9W16Y-2 whole genome shotgun sequence.</title>
        <authorList>
            <person name="Li F."/>
        </authorList>
    </citation>
    <scope>NUCLEOTIDE SEQUENCE [LARGE SCALE GENOMIC DNA]</scope>
    <source>
        <strain evidence="3 4">9W16Y-2</strain>
    </source>
</reference>
<name>A0A3L8PR55_9ACTN</name>
<accession>A0A3L8PR55</accession>
<dbReference type="PANTHER" id="PTHR11895:SF67">
    <property type="entry name" value="AMIDASE DOMAIN-CONTAINING PROTEIN"/>
    <property type="match status" value="1"/>
</dbReference>
<dbReference type="RefSeq" id="WP_121792767.1">
    <property type="nucleotide sequence ID" value="NZ_RDBF01000001.1"/>
</dbReference>
<proteinExistence type="predicted"/>
<dbReference type="PROSITE" id="PS00571">
    <property type="entry name" value="AMIDASES"/>
    <property type="match status" value="1"/>
</dbReference>
<dbReference type="SUPFAM" id="SSF75304">
    <property type="entry name" value="Amidase signature (AS) enzymes"/>
    <property type="match status" value="1"/>
</dbReference>
<dbReference type="Gene3D" id="3.90.1300.10">
    <property type="entry name" value="Amidase signature (AS) domain"/>
    <property type="match status" value="1"/>
</dbReference>
<dbReference type="Pfam" id="PF01425">
    <property type="entry name" value="Amidase"/>
    <property type="match status" value="1"/>
</dbReference>
<comment type="caution">
    <text evidence="3">The sequence shown here is derived from an EMBL/GenBank/DDBJ whole genome shotgun (WGS) entry which is preliminary data.</text>
</comment>
<protein>
    <submittedName>
        <fullName evidence="3">Amidase</fullName>
    </submittedName>
</protein>
<dbReference type="OrthoDB" id="9811471at2"/>
<feature type="domain" description="Amidase" evidence="2">
    <location>
        <begin position="104"/>
        <end position="449"/>
    </location>
</feature>